<evidence type="ECO:0000256" key="6">
    <source>
        <dbReference type="ARBA" id="ARBA00023136"/>
    </source>
</evidence>
<comment type="similarity">
    <text evidence="2">Belongs to the OmpP1/FadL family.</text>
</comment>
<dbReference type="Proteomes" id="UP000663555">
    <property type="component" value="Chromosome"/>
</dbReference>
<organism evidence="9 10">
    <name type="scientific">Marinobacter salinisoli</name>
    <dbReference type="NCBI Taxonomy" id="2769486"/>
    <lineage>
        <taxon>Bacteria</taxon>
        <taxon>Pseudomonadati</taxon>
        <taxon>Pseudomonadota</taxon>
        <taxon>Gammaproteobacteria</taxon>
        <taxon>Pseudomonadales</taxon>
        <taxon>Marinobacteraceae</taxon>
        <taxon>Marinobacter</taxon>
    </lineage>
</organism>
<evidence type="ECO:0000313" key="9">
    <source>
        <dbReference type="EMBL" id="QSP94745.1"/>
    </source>
</evidence>
<evidence type="ECO:0000256" key="4">
    <source>
        <dbReference type="ARBA" id="ARBA00022692"/>
    </source>
</evidence>
<comment type="subcellular location">
    <subcellularLocation>
        <location evidence="1">Cell outer membrane</location>
        <topology evidence="1">Multi-pass membrane protein</topology>
    </subcellularLocation>
</comment>
<name>A0ABX7MTI1_9GAMM</name>
<dbReference type="Pfam" id="PF03349">
    <property type="entry name" value="Toluene_X"/>
    <property type="match status" value="1"/>
</dbReference>
<keyword evidence="10" id="KW-1185">Reference proteome</keyword>
<dbReference type="InterPro" id="IPR005017">
    <property type="entry name" value="OMPP1/FadL/TodX"/>
</dbReference>
<proteinExistence type="inferred from homology"/>
<keyword evidence="7" id="KW-0998">Cell outer membrane</keyword>
<keyword evidence="3" id="KW-1134">Transmembrane beta strand</keyword>
<dbReference type="PANTHER" id="PTHR35093:SF8">
    <property type="entry name" value="OUTER MEMBRANE PROTEIN NMB0088-RELATED"/>
    <property type="match status" value="1"/>
</dbReference>
<dbReference type="PANTHER" id="PTHR35093">
    <property type="entry name" value="OUTER MEMBRANE PROTEIN NMB0088-RELATED"/>
    <property type="match status" value="1"/>
</dbReference>
<sequence length="394" mass="42360">MKGNYKKRSILSAIGLTLSTGAFGFDRSVIPPNFLYEDGTFLELSYATVQPDVTGKVVGSPKQALLNSGIPAAQALASLLPEVGEDTGSVVKDFTRTGLSIKTDLGDKVAFGFRRTQPAGNKVAYSDAVLGYNIDLEATAYDLLVKYNVNNEFSVFAGPRIQVVDETSLGNTVLGQFEVDSDTATGYSIGGGYQNASYRTQVLVNYTSKIAHDQQGAGVAGSGIPLGAAPVSLATATTDAQLKFTTPETFLLSIRQPLSQSSMLFASYRRSNWSDDQLQSNIPNFETITAMIDIDEYVLGYAYRLNPNFSLVTALSHKTGRAALYSPVNDRQGINIGARYSIGDLRLDASFTYAKLEDGKTAIPLGNLVPGQAIEMEFKNNSAKALALRLGYHF</sequence>
<evidence type="ECO:0000256" key="2">
    <source>
        <dbReference type="ARBA" id="ARBA00008163"/>
    </source>
</evidence>
<keyword evidence="4" id="KW-0812">Transmembrane</keyword>
<gene>
    <name evidence="9" type="ORF">LPB19_16490</name>
</gene>
<evidence type="ECO:0000256" key="8">
    <source>
        <dbReference type="SAM" id="SignalP"/>
    </source>
</evidence>
<keyword evidence="6" id="KW-0472">Membrane</keyword>
<evidence type="ECO:0000256" key="1">
    <source>
        <dbReference type="ARBA" id="ARBA00004571"/>
    </source>
</evidence>
<evidence type="ECO:0000313" key="10">
    <source>
        <dbReference type="Proteomes" id="UP000663555"/>
    </source>
</evidence>
<accession>A0ABX7MTI1</accession>
<reference evidence="9 10" key="1">
    <citation type="submission" date="2021-03" db="EMBL/GenBank/DDBJ databases">
        <title>Genome sequencing of Marinobacter sp. LPB0319.</title>
        <authorList>
            <person name="Kim J."/>
        </authorList>
    </citation>
    <scope>NUCLEOTIDE SEQUENCE [LARGE SCALE GENOMIC DNA]</scope>
    <source>
        <strain evidence="9 10">LPB0319</strain>
    </source>
</reference>
<evidence type="ECO:0000256" key="3">
    <source>
        <dbReference type="ARBA" id="ARBA00022452"/>
    </source>
</evidence>
<dbReference type="SUPFAM" id="SSF56935">
    <property type="entry name" value="Porins"/>
    <property type="match status" value="1"/>
</dbReference>
<feature type="signal peptide" evidence="8">
    <location>
        <begin position="1"/>
        <end position="24"/>
    </location>
</feature>
<feature type="chain" id="PRO_5045619683" evidence="8">
    <location>
        <begin position="25"/>
        <end position="394"/>
    </location>
</feature>
<protein>
    <submittedName>
        <fullName evidence="9">Outer membrane protein transport protein</fullName>
    </submittedName>
</protein>
<dbReference type="RefSeq" id="WP_206643964.1">
    <property type="nucleotide sequence ID" value="NZ_CP071247.1"/>
</dbReference>
<evidence type="ECO:0000256" key="7">
    <source>
        <dbReference type="ARBA" id="ARBA00023237"/>
    </source>
</evidence>
<evidence type="ECO:0000256" key="5">
    <source>
        <dbReference type="ARBA" id="ARBA00022729"/>
    </source>
</evidence>
<dbReference type="Gene3D" id="2.40.160.60">
    <property type="entry name" value="Outer membrane protein transport protein (OMPP1/FadL/TodX)"/>
    <property type="match status" value="1"/>
</dbReference>
<keyword evidence="5 8" id="KW-0732">Signal</keyword>
<dbReference type="EMBL" id="CP071247">
    <property type="protein sequence ID" value="QSP94745.1"/>
    <property type="molecule type" value="Genomic_DNA"/>
</dbReference>